<evidence type="ECO:0000313" key="3">
    <source>
        <dbReference type="EMBL" id="MXP77401.1"/>
    </source>
</evidence>
<protein>
    <submittedName>
        <fullName evidence="3">Uncharacterized protein</fullName>
    </submittedName>
</protein>
<accession>A0A7X3MJ61</accession>
<evidence type="ECO:0000256" key="2">
    <source>
        <dbReference type="SAM" id="Phobius"/>
    </source>
</evidence>
<dbReference type="AlphaFoldDB" id="A0A7X3MJ61"/>
<organism evidence="3 4">
    <name type="scientific">Sporofaciens musculi</name>
    <dbReference type="NCBI Taxonomy" id="2681861"/>
    <lineage>
        <taxon>Bacteria</taxon>
        <taxon>Bacillati</taxon>
        <taxon>Bacillota</taxon>
        <taxon>Clostridia</taxon>
        <taxon>Lachnospirales</taxon>
        <taxon>Lachnospiraceae</taxon>
        <taxon>Sporofaciens</taxon>
    </lineage>
</organism>
<keyword evidence="2" id="KW-0472">Membrane</keyword>
<sequence>MDRSSDIRLDPNVAGLDGDEGENSQTPLSDLYELPVFAPDTQERAKEGHIKDRQMLKQVRQEVFEVKGPDGVEERLWRIRRQIFRDGPKKETSGLSALGQARPEASEIFMPGYVVSWMAAGVFLFLLEKRITCRCKKENKRAEK</sequence>
<evidence type="ECO:0000313" key="4">
    <source>
        <dbReference type="Proteomes" id="UP000460412"/>
    </source>
</evidence>
<gene>
    <name evidence="3" type="ORF">GN277_19070</name>
</gene>
<keyword evidence="4" id="KW-1185">Reference proteome</keyword>
<dbReference type="RefSeq" id="WP_159752703.1">
    <property type="nucleotide sequence ID" value="NZ_WUQX01000001.1"/>
</dbReference>
<reference evidence="3 4" key="1">
    <citation type="submission" date="2019-12" db="EMBL/GenBank/DDBJ databases">
        <title>Sporaefaciens musculi gen. nov., sp. nov., a novel bacterium isolated from the caecum of an obese mouse.</title>
        <authorList>
            <person name="Rasmussen T.S."/>
            <person name="Streidl T."/>
            <person name="Hitch T.C.A."/>
            <person name="Wortmann E."/>
            <person name="Deptula P."/>
            <person name="Hansen M."/>
            <person name="Nielsen D.S."/>
            <person name="Clavel T."/>
            <person name="Vogensen F.K."/>
        </authorList>
    </citation>
    <scope>NUCLEOTIDE SEQUENCE [LARGE SCALE GENOMIC DNA]</scope>
    <source>
        <strain evidence="3 4">WCA-9-b2</strain>
    </source>
</reference>
<dbReference type="Proteomes" id="UP000460412">
    <property type="component" value="Unassembled WGS sequence"/>
</dbReference>
<dbReference type="EMBL" id="WUQX01000001">
    <property type="protein sequence ID" value="MXP77401.1"/>
    <property type="molecule type" value="Genomic_DNA"/>
</dbReference>
<evidence type="ECO:0000256" key="1">
    <source>
        <dbReference type="SAM" id="MobiDB-lite"/>
    </source>
</evidence>
<proteinExistence type="predicted"/>
<keyword evidence="2" id="KW-1133">Transmembrane helix</keyword>
<feature type="transmembrane region" description="Helical" evidence="2">
    <location>
        <begin position="108"/>
        <end position="127"/>
    </location>
</feature>
<comment type="caution">
    <text evidence="3">The sequence shown here is derived from an EMBL/GenBank/DDBJ whole genome shotgun (WGS) entry which is preliminary data.</text>
</comment>
<keyword evidence="2" id="KW-0812">Transmembrane</keyword>
<feature type="region of interest" description="Disordered" evidence="1">
    <location>
        <begin position="1"/>
        <end position="30"/>
    </location>
</feature>
<name>A0A7X3MJ61_9FIRM</name>